<name>A0A1B6C644_9HEMI</name>
<feature type="compositionally biased region" description="Polar residues" evidence="1">
    <location>
        <begin position="133"/>
        <end position="155"/>
    </location>
</feature>
<reference evidence="2" key="1">
    <citation type="submission" date="2015-12" db="EMBL/GenBank/DDBJ databases">
        <title>De novo transcriptome assembly of four potential Pierce s Disease insect vectors from Arizona vineyards.</title>
        <authorList>
            <person name="Tassone E.E."/>
        </authorList>
    </citation>
    <scope>NUCLEOTIDE SEQUENCE</scope>
</reference>
<accession>A0A1B6C644</accession>
<evidence type="ECO:0000313" key="3">
    <source>
        <dbReference type="EMBL" id="JAS35642.1"/>
    </source>
</evidence>
<gene>
    <name evidence="3" type="ORF">g.29577</name>
    <name evidence="2" type="ORF">g.29578</name>
</gene>
<organism evidence="2">
    <name type="scientific">Clastoptera arizonana</name>
    <name type="common">Arizona spittle bug</name>
    <dbReference type="NCBI Taxonomy" id="38151"/>
    <lineage>
        <taxon>Eukaryota</taxon>
        <taxon>Metazoa</taxon>
        <taxon>Ecdysozoa</taxon>
        <taxon>Arthropoda</taxon>
        <taxon>Hexapoda</taxon>
        <taxon>Insecta</taxon>
        <taxon>Pterygota</taxon>
        <taxon>Neoptera</taxon>
        <taxon>Paraneoptera</taxon>
        <taxon>Hemiptera</taxon>
        <taxon>Auchenorrhyncha</taxon>
        <taxon>Cercopoidea</taxon>
        <taxon>Clastopteridae</taxon>
        <taxon>Clastoptera</taxon>
    </lineage>
</organism>
<feature type="compositionally biased region" description="Low complexity" evidence="1">
    <location>
        <begin position="156"/>
        <end position="185"/>
    </location>
</feature>
<feature type="region of interest" description="Disordered" evidence="1">
    <location>
        <begin position="133"/>
        <end position="215"/>
    </location>
</feature>
<sequence length="215" mass="24950">ALSNMLRMRMPTNQFIPGATPQPGSMNNFQRQQFIRQQQMHVDQAQQNNMFQQQSTGQMYPSMQQGMGQSYGYGGQQQQMAQQQQQHMIPQQQPQNPQGMFPQQTGSNVPSQFNMRQDYQQRNIRPSYLQAPNVTMTTMGGPLSQSQSTPPYTRPQQQQFQQQMNQQRMRQQLMALQQQQQNQQQPSMVPHALHRQLQGNNPQSSNPYSHQPPPY</sequence>
<protein>
    <submittedName>
        <fullName evidence="2">Uncharacterized protein</fullName>
    </submittedName>
</protein>
<feature type="compositionally biased region" description="Low complexity" evidence="1">
    <location>
        <begin position="76"/>
        <end position="104"/>
    </location>
</feature>
<evidence type="ECO:0000313" key="2">
    <source>
        <dbReference type="EMBL" id="JAS08976.1"/>
    </source>
</evidence>
<feature type="compositionally biased region" description="Polar residues" evidence="1">
    <location>
        <begin position="197"/>
        <end position="209"/>
    </location>
</feature>
<evidence type="ECO:0000256" key="1">
    <source>
        <dbReference type="SAM" id="MobiDB-lite"/>
    </source>
</evidence>
<dbReference type="AlphaFoldDB" id="A0A1B6C644"/>
<proteinExistence type="predicted"/>
<dbReference type="EMBL" id="GEDC01001656">
    <property type="protein sequence ID" value="JAS35642.1"/>
    <property type="molecule type" value="Transcribed_RNA"/>
</dbReference>
<feature type="region of interest" description="Disordered" evidence="1">
    <location>
        <begin position="53"/>
        <end position="111"/>
    </location>
</feature>
<feature type="compositionally biased region" description="Low complexity" evidence="1">
    <location>
        <begin position="53"/>
        <end position="68"/>
    </location>
</feature>
<feature type="non-terminal residue" evidence="2">
    <location>
        <position position="1"/>
    </location>
</feature>
<dbReference type="EMBL" id="GEDC01028322">
    <property type="protein sequence ID" value="JAS08976.1"/>
    <property type="molecule type" value="Transcribed_RNA"/>
</dbReference>